<dbReference type="InterPro" id="IPR032774">
    <property type="entry name" value="WG_beta_rep"/>
</dbReference>
<evidence type="ECO:0000313" key="1">
    <source>
        <dbReference type="EMBL" id="QOD61022.1"/>
    </source>
</evidence>
<dbReference type="PANTHER" id="PTHR37841:SF1">
    <property type="entry name" value="DUF3298 DOMAIN-CONTAINING PROTEIN"/>
    <property type="match status" value="1"/>
</dbReference>
<evidence type="ECO:0000313" key="2">
    <source>
        <dbReference type="Proteomes" id="UP000516764"/>
    </source>
</evidence>
<reference evidence="1 2" key="1">
    <citation type="journal article" date="2016" name="Int. J. Syst. Evol. Microbiol.">
        <title>Polaribacter haliotis sp. nov., isolated from the gut of abalone Haliotis discus hannai.</title>
        <authorList>
            <person name="Kim Y.O."/>
            <person name="Park I.S."/>
            <person name="Park S."/>
            <person name="Nam B.H."/>
            <person name="Park J.M."/>
            <person name="Kim D.G."/>
            <person name="Yoon J.H."/>
        </authorList>
    </citation>
    <scope>NUCLEOTIDE SEQUENCE [LARGE SCALE GENOMIC DNA]</scope>
    <source>
        <strain evidence="1 2">KCTC 52418</strain>
    </source>
</reference>
<dbReference type="AlphaFoldDB" id="A0A7L8AGB0"/>
<name>A0A7L8AGB0_9FLAO</name>
<dbReference type="PANTHER" id="PTHR37841">
    <property type="entry name" value="GLR2918 PROTEIN"/>
    <property type="match status" value="1"/>
</dbReference>
<dbReference type="KEGG" id="phal:H9I45_00870"/>
<keyword evidence="2" id="KW-1185">Reference proteome</keyword>
<dbReference type="RefSeq" id="WP_176397595.1">
    <property type="nucleotide sequence ID" value="NZ_CP061813.1"/>
</dbReference>
<accession>A0A7L8AGB0</accession>
<protein>
    <submittedName>
        <fullName evidence="1">WG repeat-containing protein</fullName>
    </submittedName>
</protein>
<dbReference type="Pfam" id="PF14903">
    <property type="entry name" value="WG_beta_rep"/>
    <property type="match status" value="2"/>
</dbReference>
<organism evidence="1 2">
    <name type="scientific">Polaribacter haliotis</name>
    <dbReference type="NCBI Taxonomy" id="1888915"/>
    <lineage>
        <taxon>Bacteria</taxon>
        <taxon>Pseudomonadati</taxon>
        <taxon>Bacteroidota</taxon>
        <taxon>Flavobacteriia</taxon>
        <taxon>Flavobacteriales</taxon>
        <taxon>Flavobacteriaceae</taxon>
    </lineage>
</organism>
<sequence length="401" mass="46759">MKKIKILMLVVLCYVNIYSQKKVDAENFYCFTNNYALVKKGNDLRFIDKLGNIIPEMKVNQSVQYITSTDYGMQGNNIYITKEQSGSGIKNTKGEFLFEPFYNIESFHGYFILNPNLNSKKDDFIIINKNGKIIYKEKNTSKKQVFPINDEIFAIRYQKNNNSYVANNYGYSEIKNIKTGKVTERVFSSVLPEVNGLIKAYRYNEKEGAGKWGFLDENFKTAIGFIYTNKPGDLYDNRILVKSKDRKYGFIDKRGRLIIEAKFLEAKHFVNGYAMVKLHKKKYSKESKKYNYGYRVIDVNGRIIRDLEDAVPATFHSLKSINAIENEGVVRIKINQKKGFPINYILDIKSGEIIETKYRRIYRFNSGLALVEFINENKKMTYGYIDKKGELKIMKEVRNKF</sequence>
<dbReference type="EMBL" id="CP061813">
    <property type="protein sequence ID" value="QOD61022.1"/>
    <property type="molecule type" value="Genomic_DNA"/>
</dbReference>
<gene>
    <name evidence="1" type="ORF">H9I45_00870</name>
</gene>
<proteinExistence type="predicted"/>
<dbReference type="Proteomes" id="UP000516764">
    <property type="component" value="Chromosome"/>
</dbReference>